<proteinExistence type="predicted"/>
<dbReference type="PANTHER" id="PTHR43252">
    <property type="entry name" value="TRANSCRIPTIONAL REGULATOR YQJI"/>
    <property type="match status" value="1"/>
</dbReference>
<dbReference type="SUPFAM" id="SSF46785">
    <property type="entry name" value="Winged helix' DNA-binding domain"/>
    <property type="match status" value="1"/>
</dbReference>
<dbReference type="InterPro" id="IPR036390">
    <property type="entry name" value="WH_DNA-bd_sf"/>
</dbReference>
<dbReference type="EMBL" id="BNJF01000003">
    <property type="protein sequence ID" value="GHO47878.1"/>
    <property type="molecule type" value="Genomic_DNA"/>
</dbReference>
<gene>
    <name evidence="2" type="ORF">KSX_60410</name>
</gene>
<dbReference type="PANTHER" id="PTHR43252:SF2">
    <property type="entry name" value="TRANSCRIPTION REGULATOR, PADR-LIKE FAMILY"/>
    <property type="match status" value="1"/>
</dbReference>
<dbReference type="InterPro" id="IPR036388">
    <property type="entry name" value="WH-like_DNA-bd_sf"/>
</dbReference>
<feature type="domain" description="Transcription regulator PadR N-terminal" evidence="1">
    <location>
        <begin position="6"/>
        <end position="82"/>
    </location>
</feature>
<evidence type="ECO:0000313" key="2">
    <source>
        <dbReference type="EMBL" id="GHO47878.1"/>
    </source>
</evidence>
<sequence length="198" mass="23276">MYELIILALLMHWPLHGYFITKISNEIIGPWEKVSRGTVYPLLRKMEQGGLIRQTQLNDERYNTSDRQSKGYEITQAGRQRFLELMLDTTSGLHNYRRLFHIKAMHLNFLPLDEQLYLIGHYQSYCQTAMHHQTQEARELLEDPEQRRAEMGGSFFDSVLDYMHYTADSWKVELEWCAKLRERVTGSSGTTNTQSTSH</sequence>
<dbReference type="AlphaFoldDB" id="A0A8J3MVP7"/>
<keyword evidence="3" id="KW-1185">Reference proteome</keyword>
<dbReference type="Pfam" id="PF03551">
    <property type="entry name" value="PadR"/>
    <property type="match status" value="1"/>
</dbReference>
<dbReference type="Gene3D" id="1.10.10.10">
    <property type="entry name" value="Winged helix-like DNA-binding domain superfamily/Winged helix DNA-binding domain"/>
    <property type="match status" value="1"/>
</dbReference>
<dbReference type="InterPro" id="IPR005149">
    <property type="entry name" value="Tscrpt_reg_PadR_N"/>
</dbReference>
<dbReference type="RefSeq" id="WP_220197107.1">
    <property type="nucleotide sequence ID" value="NZ_BNJF01000003.1"/>
</dbReference>
<comment type="caution">
    <text evidence="2">The sequence shown here is derived from an EMBL/GenBank/DDBJ whole genome shotgun (WGS) entry which is preliminary data.</text>
</comment>
<name>A0A8J3MVP7_9CHLR</name>
<reference evidence="2" key="1">
    <citation type="submission" date="2020-10" db="EMBL/GenBank/DDBJ databases">
        <title>Taxonomic study of unclassified bacteria belonging to the class Ktedonobacteria.</title>
        <authorList>
            <person name="Yabe S."/>
            <person name="Wang C.M."/>
            <person name="Zheng Y."/>
            <person name="Sakai Y."/>
            <person name="Cavaletti L."/>
            <person name="Monciardini P."/>
            <person name="Donadio S."/>
        </authorList>
    </citation>
    <scope>NUCLEOTIDE SEQUENCE</scope>
    <source>
        <strain evidence="2">SOSP1-1</strain>
    </source>
</reference>
<protein>
    <recommendedName>
        <fullName evidence="1">Transcription regulator PadR N-terminal domain-containing protein</fullName>
    </recommendedName>
</protein>
<accession>A0A8J3MVP7</accession>
<dbReference type="Proteomes" id="UP000612362">
    <property type="component" value="Unassembled WGS sequence"/>
</dbReference>
<evidence type="ECO:0000259" key="1">
    <source>
        <dbReference type="Pfam" id="PF03551"/>
    </source>
</evidence>
<evidence type="ECO:0000313" key="3">
    <source>
        <dbReference type="Proteomes" id="UP000612362"/>
    </source>
</evidence>
<organism evidence="2 3">
    <name type="scientific">Ktedonospora formicarum</name>
    <dbReference type="NCBI Taxonomy" id="2778364"/>
    <lineage>
        <taxon>Bacteria</taxon>
        <taxon>Bacillati</taxon>
        <taxon>Chloroflexota</taxon>
        <taxon>Ktedonobacteria</taxon>
        <taxon>Ktedonobacterales</taxon>
        <taxon>Ktedonobacteraceae</taxon>
        <taxon>Ktedonospora</taxon>
    </lineage>
</organism>